<keyword evidence="5 9" id="KW-0812">Transmembrane</keyword>
<gene>
    <name evidence="11" type="ORF">Pma05_22850</name>
</gene>
<accession>A0ABQ4ELT5</accession>
<dbReference type="InterPro" id="IPR001173">
    <property type="entry name" value="Glyco_trans_2-like"/>
</dbReference>
<keyword evidence="12" id="KW-1185">Reference proteome</keyword>
<dbReference type="SUPFAM" id="SSF53448">
    <property type="entry name" value="Nucleotide-diphospho-sugar transferases"/>
    <property type="match status" value="1"/>
</dbReference>
<keyword evidence="6 9" id="KW-1133">Transmembrane helix</keyword>
<dbReference type="CDD" id="cd04187">
    <property type="entry name" value="DPM1_like_bac"/>
    <property type="match status" value="1"/>
</dbReference>
<proteinExistence type="inferred from homology"/>
<dbReference type="EMBL" id="BONX01000012">
    <property type="protein sequence ID" value="GIG95712.1"/>
    <property type="molecule type" value="Genomic_DNA"/>
</dbReference>
<evidence type="ECO:0000256" key="9">
    <source>
        <dbReference type="SAM" id="Phobius"/>
    </source>
</evidence>
<feature type="compositionally biased region" description="Basic and acidic residues" evidence="8">
    <location>
        <begin position="351"/>
        <end position="367"/>
    </location>
</feature>
<evidence type="ECO:0000256" key="1">
    <source>
        <dbReference type="ARBA" id="ARBA00004141"/>
    </source>
</evidence>
<comment type="subcellular location">
    <subcellularLocation>
        <location evidence="1">Membrane</location>
        <topology evidence="1">Multi-pass membrane protein</topology>
    </subcellularLocation>
</comment>
<keyword evidence="7 9" id="KW-0472">Membrane</keyword>
<dbReference type="Pfam" id="PF00535">
    <property type="entry name" value="Glycos_transf_2"/>
    <property type="match status" value="1"/>
</dbReference>
<feature type="region of interest" description="Disordered" evidence="8">
    <location>
        <begin position="331"/>
        <end position="434"/>
    </location>
</feature>
<comment type="caution">
    <text evidence="11">The sequence shown here is derived from an EMBL/GenBank/DDBJ whole genome shotgun (WGS) entry which is preliminary data.</text>
</comment>
<reference evidence="11 12" key="1">
    <citation type="submission" date="2021-01" db="EMBL/GenBank/DDBJ databases">
        <title>Whole genome shotgun sequence of Plantactinospora mayteni NBRC 109088.</title>
        <authorList>
            <person name="Komaki H."/>
            <person name="Tamura T."/>
        </authorList>
    </citation>
    <scope>NUCLEOTIDE SEQUENCE [LARGE SCALE GENOMIC DNA]</scope>
    <source>
        <strain evidence="11 12">NBRC 109088</strain>
    </source>
</reference>
<evidence type="ECO:0000256" key="3">
    <source>
        <dbReference type="ARBA" id="ARBA00022676"/>
    </source>
</evidence>
<evidence type="ECO:0000256" key="7">
    <source>
        <dbReference type="ARBA" id="ARBA00023136"/>
    </source>
</evidence>
<keyword evidence="4" id="KW-0808">Transferase</keyword>
<evidence type="ECO:0000259" key="10">
    <source>
        <dbReference type="Pfam" id="PF00535"/>
    </source>
</evidence>
<keyword evidence="3" id="KW-0328">Glycosyltransferase</keyword>
<dbReference type="Gene3D" id="3.90.550.10">
    <property type="entry name" value="Spore Coat Polysaccharide Biosynthesis Protein SpsA, Chain A"/>
    <property type="match status" value="1"/>
</dbReference>
<evidence type="ECO:0000313" key="11">
    <source>
        <dbReference type="EMBL" id="GIG95712.1"/>
    </source>
</evidence>
<comment type="similarity">
    <text evidence="2">Belongs to the glycosyltransferase 2 family.</text>
</comment>
<organism evidence="11 12">
    <name type="scientific">Plantactinospora mayteni</name>
    <dbReference type="NCBI Taxonomy" id="566021"/>
    <lineage>
        <taxon>Bacteria</taxon>
        <taxon>Bacillati</taxon>
        <taxon>Actinomycetota</taxon>
        <taxon>Actinomycetes</taxon>
        <taxon>Micromonosporales</taxon>
        <taxon>Micromonosporaceae</taxon>
        <taxon>Plantactinospora</taxon>
    </lineage>
</organism>
<dbReference type="InterPro" id="IPR029044">
    <property type="entry name" value="Nucleotide-diphossugar_trans"/>
</dbReference>
<dbReference type="PANTHER" id="PTHR48090:SF1">
    <property type="entry name" value="PROPHAGE BACTOPRENOL GLUCOSYL TRANSFERASE HOMOLOG"/>
    <property type="match status" value="1"/>
</dbReference>
<evidence type="ECO:0000256" key="5">
    <source>
        <dbReference type="ARBA" id="ARBA00022692"/>
    </source>
</evidence>
<dbReference type="Proteomes" id="UP000621500">
    <property type="component" value="Unassembled WGS sequence"/>
</dbReference>
<sequence>MTSREPTLSVVVPIYNEESVLPLLVERLRPVLDGLGEPYEVVAVDDGSSDATPAILVGMRRGWPELRVVRLRRNSGHQAALIAGLFRARGAYVASIDADLQDPPEILVEMLRLARAESLDIVYGVRGDRSTDTWFKRSTAGLYYRLVRRLVGNAVPAQAGDFRLLSRATIEALRGLPERRPVLRLVVPWLGFPSGEVSYIREARAAGSTKYSLSRMFRLATDSITSFSGAPLRAATWLGAGGMLLCLVMVVFAVVMYLRDSTVAGWASLYVAVLFLGAVQLLCLGLLGEYIARIYAAVQGRPAYFVGSDTANPAEEPALRVEEPDLVAEALTGTPADPTGTPADAAPDVPASRDHRPAAPEVPESRSHRPAAPDAPESGDRTPTAPAAREAVEQHSATPAERDAATPAEQHSATPAERDPGDAASRNGGARVVR</sequence>
<evidence type="ECO:0000256" key="2">
    <source>
        <dbReference type="ARBA" id="ARBA00006739"/>
    </source>
</evidence>
<protein>
    <recommendedName>
        <fullName evidence="10">Glycosyltransferase 2-like domain-containing protein</fullName>
    </recommendedName>
</protein>
<evidence type="ECO:0000313" key="12">
    <source>
        <dbReference type="Proteomes" id="UP000621500"/>
    </source>
</evidence>
<dbReference type="InterPro" id="IPR050256">
    <property type="entry name" value="Glycosyltransferase_2"/>
</dbReference>
<feature type="domain" description="Glycosyltransferase 2-like" evidence="10">
    <location>
        <begin position="9"/>
        <end position="171"/>
    </location>
</feature>
<feature type="transmembrane region" description="Helical" evidence="9">
    <location>
        <begin position="264"/>
        <end position="287"/>
    </location>
</feature>
<feature type="transmembrane region" description="Helical" evidence="9">
    <location>
        <begin position="237"/>
        <end position="258"/>
    </location>
</feature>
<dbReference type="PANTHER" id="PTHR48090">
    <property type="entry name" value="UNDECAPRENYL-PHOSPHATE 4-DEOXY-4-FORMAMIDO-L-ARABINOSE TRANSFERASE-RELATED"/>
    <property type="match status" value="1"/>
</dbReference>
<dbReference type="RefSeq" id="WP_239312186.1">
    <property type="nucleotide sequence ID" value="NZ_BAAAZQ010000007.1"/>
</dbReference>
<evidence type="ECO:0000256" key="6">
    <source>
        <dbReference type="ARBA" id="ARBA00022989"/>
    </source>
</evidence>
<name>A0ABQ4ELT5_9ACTN</name>
<feature type="compositionally biased region" description="Low complexity" evidence="8">
    <location>
        <begin position="332"/>
        <end position="348"/>
    </location>
</feature>
<evidence type="ECO:0000256" key="4">
    <source>
        <dbReference type="ARBA" id="ARBA00022679"/>
    </source>
</evidence>
<evidence type="ECO:0000256" key="8">
    <source>
        <dbReference type="SAM" id="MobiDB-lite"/>
    </source>
</evidence>